<keyword evidence="2" id="KW-1185">Reference proteome</keyword>
<accession>A0A9P4U2H3</accession>
<organism evidence="1 2">
    <name type="scientific">Tothia fuscella</name>
    <dbReference type="NCBI Taxonomy" id="1048955"/>
    <lineage>
        <taxon>Eukaryota</taxon>
        <taxon>Fungi</taxon>
        <taxon>Dikarya</taxon>
        <taxon>Ascomycota</taxon>
        <taxon>Pezizomycotina</taxon>
        <taxon>Dothideomycetes</taxon>
        <taxon>Pleosporomycetidae</taxon>
        <taxon>Venturiales</taxon>
        <taxon>Cylindrosympodiaceae</taxon>
        <taxon>Tothia</taxon>
    </lineage>
</organism>
<reference evidence="1" key="1">
    <citation type="journal article" date="2020" name="Stud. Mycol.">
        <title>101 Dothideomycetes genomes: a test case for predicting lifestyles and emergence of pathogens.</title>
        <authorList>
            <person name="Haridas S."/>
            <person name="Albert R."/>
            <person name="Binder M."/>
            <person name="Bloem J."/>
            <person name="Labutti K."/>
            <person name="Salamov A."/>
            <person name="Andreopoulos B."/>
            <person name="Baker S."/>
            <person name="Barry K."/>
            <person name="Bills G."/>
            <person name="Bluhm B."/>
            <person name="Cannon C."/>
            <person name="Castanera R."/>
            <person name="Culley D."/>
            <person name="Daum C."/>
            <person name="Ezra D."/>
            <person name="Gonzalez J."/>
            <person name="Henrissat B."/>
            <person name="Kuo A."/>
            <person name="Liang C."/>
            <person name="Lipzen A."/>
            <person name="Lutzoni F."/>
            <person name="Magnuson J."/>
            <person name="Mondo S."/>
            <person name="Nolan M."/>
            <person name="Ohm R."/>
            <person name="Pangilinan J."/>
            <person name="Park H.-J."/>
            <person name="Ramirez L."/>
            <person name="Alfaro M."/>
            <person name="Sun H."/>
            <person name="Tritt A."/>
            <person name="Yoshinaga Y."/>
            <person name="Zwiers L.-H."/>
            <person name="Turgeon B."/>
            <person name="Goodwin S."/>
            <person name="Spatafora J."/>
            <person name="Crous P."/>
            <person name="Grigoriev I."/>
        </authorList>
    </citation>
    <scope>NUCLEOTIDE SEQUENCE</scope>
    <source>
        <strain evidence="1">CBS 130266</strain>
    </source>
</reference>
<gene>
    <name evidence="1" type="ORF">EJ08DRAFT_693989</name>
</gene>
<protein>
    <submittedName>
        <fullName evidence="1">Uncharacterized protein</fullName>
    </submittedName>
</protein>
<dbReference type="Proteomes" id="UP000800235">
    <property type="component" value="Unassembled WGS sequence"/>
</dbReference>
<dbReference type="AlphaFoldDB" id="A0A9P4U2H3"/>
<proteinExistence type="predicted"/>
<sequence>MSSLEDWINYDVYQFNNGWRVGYYSVDLSAKHVVMHGRRYGELVDFDADAAHRGDILGYPRAELAFEAQAYLMSVLRKVVDTILEGVSTEQPQSAEKWQTMVAKGFRHAGDAEQWSVYVYQPFSAPPVFSIGILLSLATTQLRSLDDHIYLLQTDLRYMRHYLHSIVLEESTLDHKLVKVENSVVNTLFLDIETRHRWQRITDQCERIRSIYERFTDNIFKGGPLPCK</sequence>
<name>A0A9P4U2H3_9PEZI</name>
<dbReference type="EMBL" id="MU007018">
    <property type="protein sequence ID" value="KAF2433957.1"/>
    <property type="molecule type" value="Genomic_DNA"/>
</dbReference>
<evidence type="ECO:0000313" key="1">
    <source>
        <dbReference type="EMBL" id="KAF2433957.1"/>
    </source>
</evidence>
<comment type="caution">
    <text evidence="1">The sequence shown here is derived from an EMBL/GenBank/DDBJ whole genome shotgun (WGS) entry which is preliminary data.</text>
</comment>
<dbReference type="OrthoDB" id="2922289at2759"/>
<evidence type="ECO:0000313" key="2">
    <source>
        <dbReference type="Proteomes" id="UP000800235"/>
    </source>
</evidence>